<evidence type="ECO:0000313" key="3">
    <source>
        <dbReference type="Proteomes" id="UP001519460"/>
    </source>
</evidence>
<dbReference type="SUPFAM" id="SSF51197">
    <property type="entry name" value="Clavaminate synthase-like"/>
    <property type="match status" value="1"/>
</dbReference>
<dbReference type="EMBL" id="JACVVK020000029">
    <property type="protein sequence ID" value="KAK7501783.1"/>
    <property type="molecule type" value="Genomic_DNA"/>
</dbReference>
<proteinExistence type="predicted"/>
<evidence type="ECO:0000256" key="1">
    <source>
        <dbReference type="SAM" id="Phobius"/>
    </source>
</evidence>
<organism evidence="2 3">
    <name type="scientific">Batillaria attramentaria</name>
    <dbReference type="NCBI Taxonomy" id="370345"/>
    <lineage>
        <taxon>Eukaryota</taxon>
        <taxon>Metazoa</taxon>
        <taxon>Spiralia</taxon>
        <taxon>Lophotrochozoa</taxon>
        <taxon>Mollusca</taxon>
        <taxon>Gastropoda</taxon>
        <taxon>Caenogastropoda</taxon>
        <taxon>Sorbeoconcha</taxon>
        <taxon>Cerithioidea</taxon>
        <taxon>Batillariidae</taxon>
        <taxon>Batillaria</taxon>
    </lineage>
</organism>
<keyword evidence="1" id="KW-0812">Transmembrane</keyword>
<keyword evidence="1" id="KW-1133">Transmembrane helix</keyword>
<name>A0ABD0LRV7_9CAEN</name>
<dbReference type="AlphaFoldDB" id="A0ABD0LRV7"/>
<dbReference type="PANTHER" id="PTHR31630">
    <property type="entry name" value="PHYTANOYL-COA DIOXYGENASE-RELATED-RELATED"/>
    <property type="match status" value="1"/>
</dbReference>
<dbReference type="Proteomes" id="UP001519460">
    <property type="component" value="Unassembled WGS sequence"/>
</dbReference>
<comment type="caution">
    <text evidence="2">The sequence shown here is derived from an EMBL/GenBank/DDBJ whole genome shotgun (WGS) entry which is preliminary data.</text>
</comment>
<dbReference type="Gene3D" id="2.60.120.620">
    <property type="entry name" value="q2cbj1_9rhob like domain"/>
    <property type="match status" value="1"/>
</dbReference>
<accession>A0ABD0LRV7</accession>
<sequence length="355" mass="40739">MPFTEENRRELEDNGYTVVENVLTDTECRQIIGQFKDWLSTNFAEGEFPHTAHSLVQRYRVGHLDPAWRVRLKSRDVFAELWGTNRLLTSVDAVAIGRPPEDGEEMFAHPDCPNGWLHLDQSPRRQGLHAYQGAVYLEQADEDDWTFEVLEGSHRFFDEYYNSNPVAKTRALARGHMKTRDEHLDWLRLQGCVQKRVPAPRGGMLLWRWVVLTCMAPACWATEKALLTKRTAYNKLLMTTHWPCDDIGLFPTELPSYGPRELRPLKRLPEVARSTDAKRLMGVVPYPKPSSGKEKEKEKELLAIKPKWHPLYQPDLDDQKKGICSYKCACITILVCVFAVLLAASLFMLAVLSMV</sequence>
<dbReference type="PANTHER" id="PTHR31630:SF6">
    <property type="entry name" value="PHYTANOYL-COA DIOXYGENASE-RELATED"/>
    <property type="match status" value="1"/>
</dbReference>
<protein>
    <submittedName>
        <fullName evidence="2">Uncharacterized protein</fullName>
    </submittedName>
</protein>
<keyword evidence="3" id="KW-1185">Reference proteome</keyword>
<reference evidence="2 3" key="1">
    <citation type="journal article" date="2023" name="Sci. Data">
        <title>Genome assembly of the Korean intertidal mud-creeper Batillaria attramentaria.</title>
        <authorList>
            <person name="Patra A.K."/>
            <person name="Ho P.T."/>
            <person name="Jun S."/>
            <person name="Lee S.J."/>
            <person name="Kim Y."/>
            <person name="Won Y.J."/>
        </authorList>
    </citation>
    <scope>NUCLEOTIDE SEQUENCE [LARGE SCALE GENOMIC DNA]</scope>
    <source>
        <strain evidence="2">Wonlab-2016</strain>
    </source>
</reference>
<evidence type="ECO:0000313" key="2">
    <source>
        <dbReference type="EMBL" id="KAK7501783.1"/>
    </source>
</evidence>
<feature type="transmembrane region" description="Helical" evidence="1">
    <location>
        <begin position="331"/>
        <end position="352"/>
    </location>
</feature>
<gene>
    <name evidence="2" type="ORF">BaRGS_00006869</name>
</gene>
<feature type="non-terminal residue" evidence="2">
    <location>
        <position position="355"/>
    </location>
</feature>
<keyword evidence="1" id="KW-0472">Membrane</keyword>